<evidence type="ECO:0000256" key="1">
    <source>
        <dbReference type="SAM" id="MobiDB-lite"/>
    </source>
</evidence>
<evidence type="ECO:0000313" key="3">
    <source>
        <dbReference type="Proteomes" id="UP000008022"/>
    </source>
</evidence>
<accession>A0A0E0QQ02</accession>
<name>A0A0E0QQ02_ORYRU</name>
<organism evidence="2 3">
    <name type="scientific">Oryza rufipogon</name>
    <name type="common">Brownbeard rice</name>
    <name type="synonym">Asian wild rice</name>
    <dbReference type="NCBI Taxonomy" id="4529"/>
    <lineage>
        <taxon>Eukaryota</taxon>
        <taxon>Viridiplantae</taxon>
        <taxon>Streptophyta</taxon>
        <taxon>Embryophyta</taxon>
        <taxon>Tracheophyta</taxon>
        <taxon>Spermatophyta</taxon>
        <taxon>Magnoliopsida</taxon>
        <taxon>Liliopsida</taxon>
        <taxon>Poales</taxon>
        <taxon>Poaceae</taxon>
        <taxon>BOP clade</taxon>
        <taxon>Oryzoideae</taxon>
        <taxon>Oryzeae</taxon>
        <taxon>Oryzinae</taxon>
        <taxon>Oryza</taxon>
    </lineage>
</organism>
<dbReference type="HOGENOM" id="CLU_111772_0_0_1"/>
<keyword evidence="3" id="KW-1185">Reference proteome</keyword>
<evidence type="ECO:0000313" key="2">
    <source>
        <dbReference type="EnsemblPlants" id="ORUFI09G06850.1"/>
    </source>
</evidence>
<dbReference type="Gramene" id="ORUFI09G06850.1">
    <property type="protein sequence ID" value="ORUFI09G06850.1"/>
    <property type="gene ID" value="ORUFI09G06850"/>
</dbReference>
<feature type="compositionally biased region" description="Basic and acidic residues" evidence="1">
    <location>
        <begin position="171"/>
        <end position="205"/>
    </location>
</feature>
<reference evidence="2" key="2">
    <citation type="submission" date="2015-06" db="UniProtKB">
        <authorList>
            <consortium name="EnsemblPlants"/>
        </authorList>
    </citation>
    <scope>IDENTIFICATION</scope>
</reference>
<feature type="region of interest" description="Disordered" evidence="1">
    <location>
        <begin position="151"/>
        <end position="215"/>
    </location>
</feature>
<dbReference type="AlphaFoldDB" id="A0A0E0QQ02"/>
<dbReference type="Proteomes" id="UP000008022">
    <property type="component" value="Unassembled WGS sequence"/>
</dbReference>
<proteinExistence type="predicted"/>
<reference evidence="3" key="1">
    <citation type="submission" date="2013-06" db="EMBL/GenBank/DDBJ databases">
        <authorList>
            <person name="Zhao Q."/>
        </authorList>
    </citation>
    <scope>NUCLEOTIDE SEQUENCE</scope>
    <source>
        <strain evidence="3">cv. W1943</strain>
    </source>
</reference>
<protein>
    <submittedName>
        <fullName evidence="2">Uncharacterized protein</fullName>
    </submittedName>
</protein>
<dbReference type="EnsemblPlants" id="ORUFI09G06850.1">
    <property type="protein sequence ID" value="ORUFI09G06850.1"/>
    <property type="gene ID" value="ORUFI09G06850"/>
</dbReference>
<dbReference type="OMA" id="NHAIEIG"/>
<sequence length="215" mass="22744">MTEDERMPGDVRRKACDVNADPGDAACDGELAAAWTRAGRGGASVGGDKIRVRVRGLHDFGIRKGNHAIEIGGGETTDATTAERRQSRAAATAVAPRERERLGLERGARLGRGGGACGNDDNSVDGCDAPRRARGTWVVAWIETALRVELKAEREGSEGKSGVDGGIPSRGGDRAKDMEAREHDDPTADVEAADRRGCGQGERESPWQPSCSSHD</sequence>